<keyword evidence="1" id="KW-0472">Membrane</keyword>
<gene>
    <name evidence="2" type="ORF">J7I42_09670</name>
</gene>
<dbReference type="RefSeq" id="WP_209138569.1">
    <property type="nucleotide sequence ID" value="NZ_JAGHKO010000001.1"/>
</dbReference>
<organism evidence="2 3">
    <name type="scientific">Niastella soli</name>
    <dbReference type="NCBI Taxonomy" id="2821487"/>
    <lineage>
        <taxon>Bacteria</taxon>
        <taxon>Pseudomonadati</taxon>
        <taxon>Bacteroidota</taxon>
        <taxon>Chitinophagia</taxon>
        <taxon>Chitinophagales</taxon>
        <taxon>Chitinophagaceae</taxon>
        <taxon>Niastella</taxon>
    </lineage>
</organism>
<feature type="transmembrane region" description="Helical" evidence="1">
    <location>
        <begin position="191"/>
        <end position="212"/>
    </location>
</feature>
<keyword evidence="1" id="KW-1133">Transmembrane helix</keyword>
<proteinExistence type="predicted"/>
<dbReference type="Proteomes" id="UP000677244">
    <property type="component" value="Unassembled WGS sequence"/>
</dbReference>
<feature type="transmembrane region" description="Helical" evidence="1">
    <location>
        <begin position="677"/>
        <end position="697"/>
    </location>
</feature>
<evidence type="ECO:0000313" key="3">
    <source>
        <dbReference type="Proteomes" id="UP000677244"/>
    </source>
</evidence>
<evidence type="ECO:0000256" key="1">
    <source>
        <dbReference type="SAM" id="Phobius"/>
    </source>
</evidence>
<feature type="transmembrane region" description="Helical" evidence="1">
    <location>
        <begin position="102"/>
        <end position="122"/>
    </location>
</feature>
<protein>
    <submittedName>
        <fullName evidence="2">Uncharacterized protein</fullName>
    </submittedName>
</protein>
<dbReference type="EMBL" id="JAGHKO010000001">
    <property type="protein sequence ID" value="MBO9200529.1"/>
    <property type="molecule type" value="Genomic_DNA"/>
</dbReference>
<accession>A0ABS3YRQ7</accession>
<sequence length="793" mass="89039">MKQKSSYRIPLEELLALIKASGYELNVQQVLEIQSALLTASLSRMGLAGLKFLITPVIAKNAEDQRHLHQIIDTYIAEKKIIAAPATRPLAQWLHTHPKQVFVVKIAAFLLIVLAGVLFYIFTNNKTETIVAARPTTAPKADSVIAETAPPPASPAQKQVVTTATPPKINQTLSVTVAGSARYIRPVPIDINLQLSLTFGTIAGIIMAWIVVYERRKKIDLKEKQRAEDAVFVTRGGRKKFVGSGYESEGDFAQPTVQFPDRDYLIHLPRSLQKIKSHLKKQASIPNPGINIQKSIHKSVRNAGFTSLVNATEWKDRKYLFLIDNTQSGSHLTAYFNHVVNILGAAVTTVARYSFQGVPNLVQDEHGNTIFLENLVDQYASYHLILISDGHFFSETDQLTFKKRLTAIFQRWNSRSIITAVPLPDWSTHETLLQKNDFLLVPAETAAIALLAQAIAEDGVITQQELLKRLTGVYSVKSHSFQSAHGLKQYLNDKKLFQLVCSLAIYPRLQWSLTLALFDALLKNTFEEPAIELTHDVLLKIARIPWLQAEKLPDNIRLQLLDSLTAETEVTARETILALLDQARGITPTNSPAFTEIDTQYTINAFFLFSHDQYKYRSYSGTKAVISDYWSDLSEWSLKEHVDKGGNALMPKYKSNHATIQEFLITDKQLESWNVNFTKIVLVTLPAILLYIAFSIFKPAFVYPPEAFKNVSLSPILHKEGNCTQQLLYAINTTNGASDTIYLSPMNPVDTLPIRDVKYNEMVTMELWTKDTLMRPLSFPARDSFVSVQAICE</sequence>
<reference evidence="2 3" key="1">
    <citation type="submission" date="2021-03" db="EMBL/GenBank/DDBJ databases">
        <title>Assistant Professor.</title>
        <authorList>
            <person name="Huq M.A."/>
        </authorList>
    </citation>
    <scope>NUCLEOTIDE SEQUENCE [LARGE SCALE GENOMIC DNA]</scope>
    <source>
        <strain evidence="2 3">MAH-29</strain>
    </source>
</reference>
<keyword evidence="1" id="KW-0812">Transmembrane</keyword>
<evidence type="ECO:0000313" key="2">
    <source>
        <dbReference type="EMBL" id="MBO9200529.1"/>
    </source>
</evidence>
<comment type="caution">
    <text evidence="2">The sequence shown here is derived from an EMBL/GenBank/DDBJ whole genome shotgun (WGS) entry which is preliminary data.</text>
</comment>
<keyword evidence="3" id="KW-1185">Reference proteome</keyword>
<name>A0ABS3YRQ7_9BACT</name>